<feature type="transmembrane region" description="Helical" evidence="12">
    <location>
        <begin position="206"/>
        <end position="225"/>
    </location>
</feature>
<protein>
    <recommendedName>
        <fullName evidence="2 11">Protoheme IX farnesyltransferase, mitochondrial</fullName>
        <ecNumber evidence="11">2.5.1.-</ecNumber>
    </recommendedName>
    <alternativeName>
        <fullName evidence="10 11">Heme O synthase</fullName>
    </alternativeName>
</protein>
<evidence type="ECO:0000256" key="12">
    <source>
        <dbReference type="SAM" id="Phobius"/>
    </source>
</evidence>
<name>A0A8K0XMV2_9AGAR</name>
<dbReference type="GO" id="GO:0008495">
    <property type="term" value="F:protoheme IX farnesyltransferase activity"/>
    <property type="evidence" value="ECO:0007669"/>
    <property type="project" value="InterPro"/>
</dbReference>
<evidence type="ECO:0000256" key="3">
    <source>
        <dbReference type="ARBA" id="ARBA00022679"/>
    </source>
</evidence>
<comment type="function">
    <text evidence="11">Converts protoheme IX and farnesyl diphosphate to heme O.</text>
</comment>
<keyword evidence="8 11" id="KW-0350">Heme biosynthesis</keyword>
<evidence type="ECO:0000256" key="1">
    <source>
        <dbReference type="ARBA" id="ARBA00004225"/>
    </source>
</evidence>
<keyword evidence="4 12" id="KW-0812">Transmembrane</keyword>
<evidence type="ECO:0000256" key="5">
    <source>
        <dbReference type="ARBA" id="ARBA00022946"/>
    </source>
</evidence>
<feature type="transmembrane region" description="Helical" evidence="12">
    <location>
        <begin position="136"/>
        <end position="157"/>
    </location>
</feature>
<keyword evidence="9 11" id="KW-0472">Membrane</keyword>
<sequence>MQRAPRILSSYVCRRCRPTVVTRAASTLTSQKSLAFASYFFHNTRWTTPGPAHQSSSPHAAPTRRVAQVATPVDDAQHLPPSSTAIPIAWRRTEVLTPRRLLKVYAQLAKSRLTVMVVLTAMGGVAMSPLPATASVLLSTAVGTAFCSAAANTINQIREVPYDAQMARTRMRPLVRKAISPMHALGFAAVTGVAGPALLWTMVNPTTAIIGALNIALYSGVYTSLKRTSIINTWVGAVVGALPPLMGWTACGGSILPSAEHPIHMFLPSFLSSVPVDLTLIDNPLAPLALPMVLFSWQFPHFNALSHLVRASYAQAGYKMLSVTNPAKNALVSLRHTLLLIPLCSVLVPLSGLTTWAFAVTSLVPNAIWSHAAWKFWRHGSEKHARTTFHHSLWYVPVLLGLMMFHKQGVEWTSWMWWREEEEGDTR</sequence>
<gene>
    <name evidence="13" type="ORF">BXZ70DRAFT_366189</name>
</gene>
<evidence type="ECO:0000256" key="8">
    <source>
        <dbReference type="ARBA" id="ARBA00023133"/>
    </source>
</evidence>
<feature type="transmembrane region" description="Helical" evidence="12">
    <location>
        <begin position="113"/>
        <end position="130"/>
    </location>
</feature>
<dbReference type="HAMAP" id="MF_00154">
    <property type="entry name" value="CyoE_CtaB"/>
    <property type="match status" value="1"/>
</dbReference>
<comment type="caution">
    <text evidence="13">The sequence shown here is derived from an EMBL/GenBank/DDBJ whole genome shotgun (WGS) entry which is preliminary data.</text>
</comment>
<dbReference type="AlphaFoldDB" id="A0A8K0XMV2"/>
<keyword evidence="5" id="KW-0809">Transit peptide</keyword>
<accession>A0A8K0XMV2</accession>
<dbReference type="Pfam" id="PF01040">
    <property type="entry name" value="UbiA"/>
    <property type="match status" value="1"/>
</dbReference>
<feature type="transmembrane region" description="Helical" evidence="12">
    <location>
        <begin position="178"/>
        <end position="200"/>
    </location>
</feature>
<evidence type="ECO:0000256" key="7">
    <source>
        <dbReference type="ARBA" id="ARBA00023128"/>
    </source>
</evidence>
<evidence type="ECO:0000256" key="11">
    <source>
        <dbReference type="PIRNR" id="PIRNR001773"/>
    </source>
</evidence>
<dbReference type="PANTHER" id="PTHR43448">
    <property type="entry name" value="PROTOHEME IX FARNESYLTRANSFERASE, MITOCHONDRIAL"/>
    <property type="match status" value="1"/>
</dbReference>
<reference evidence="13" key="1">
    <citation type="journal article" date="2021" name="New Phytol.">
        <title>Evolutionary innovations through gain and loss of genes in the ectomycorrhizal Boletales.</title>
        <authorList>
            <person name="Wu G."/>
            <person name="Miyauchi S."/>
            <person name="Morin E."/>
            <person name="Kuo A."/>
            <person name="Drula E."/>
            <person name="Varga T."/>
            <person name="Kohler A."/>
            <person name="Feng B."/>
            <person name="Cao Y."/>
            <person name="Lipzen A."/>
            <person name="Daum C."/>
            <person name="Hundley H."/>
            <person name="Pangilinan J."/>
            <person name="Johnson J."/>
            <person name="Barry K."/>
            <person name="LaButti K."/>
            <person name="Ng V."/>
            <person name="Ahrendt S."/>
            <person name="Min B."/>
            <person name="Choi I.G."/>
            <person name="Park H."/>
            <person name="Plett J.M."/>
            <person name="Magnuson J."/>
            <person name="Spatafora J.W."/>
            <person name="Nagy L.G."/>
            <person name="Henrissat B."/>
            <person name="Grigoriev I.V."/>
            <person name="Yang Z.L."/>
            <person name="Xu J."/>
            <person name="Martin F.M."/>
        </authorList>
    </citation>
    <scope>NUCLEOTIDE SEQUENCE</scope>
    <source>
        <strain evidence="13">KKN 215</strain>
    </source>
</reference>
<dbReference type="GO" id="GO:0006784">
    <property type="term" value="P:heme A biosynthetic process"/>
    <property type="evidence" value="ECO:0007669"/>
    <property type="project" value="TreeGrafter"/>
</dbReference>
<dbReference type="Proteomes" id="UP000813824">
    <property type="component" value="Unassembled WGS sequence"/>
</dbReference>
<proteinExistence type="inferred from homology"/>
<evidence type="ECO:0000313" key="14">
    <source>
        <dbReference type="Proteomes" id="UP000813824"/>
    </source>
</evidence>
<dbReference type="PIRSF" id="PIRSF001773">
    <property type="entry name" value="COX10"/>
    <property type="match status" value="1"/>
</dbReference>
<comment type="subcellular location">
    <subcellularLocation>
        <location evidence="1">Mitochondrion membrane</location>
        <topology evidence="1">Multi-pass membrane protein</topology>
    </subcellularLocation>
</comment>
<keyword evidence="7 11" id="KW-0496">Mitochondrion</keyword>
<dbReference type="InterPro" id="IPR016315">
    <property type="entry name" value="Protohaem_IX_farnesylTrfase_mt"/>
</dbReference>
<evidence type="ECO:0000256" key="9">
    <source>
        <dbReference type="ARBA" id="ARBA00023136"/>
    </source>
</evidence>
<dbReference type="InterPro" id="IPR000537">
    <property type="entry name" value="UbiA_prenyltransferase"/>
</dbReference>
<feature type="transmembrane region" description="Helical" evidence="12">
    <location>
        <begin position="338"/>
        <end position="368"/>
    </location>
</feature>
<organism evidence="13 14">
    <name type="scientific">Cristinia sonorae</name>
    <dbReference type="NCBI Taxonomy" id="1940300"/>
    <lineage>
        <taxon>Eukaryota</taxon>
        <taxon>Fungi</taxon>
        <taxon>Dikarya</taxon>
        <taxon>Basidiomycota</taxon>
        <taxon>Agaricomycotina</taxon>
        <taxon>Agaricomycetes</taxon>
        <taxon>Agaricomycetidae</taxon>
        <taxon>Agaricales</taxon>
        <taxon>Pleurotineae</taxon>
        <taxon>Stephanosporaceae</taxon>
        <taxon>Cristinia</taxon>
    </lineage>
</organism>
<evidence type="ECO:0000256" key="2">
    <source>
        <dbReference type="ARBA" id="ARBA00016335"/>
    </source>
</evidence>
<evidence type="ECO:0000313" key="13">
    <source>
        <dbReference type="EMBL" id="KAH8094580.1"/>
    </source>
</evidence>
<comment type="similarity">
    <text evidence="11">Belongs to the ubiA prenyltransferase family.</text>
</comment>
<dbReference type="InterPro" id="IPR030470">
    <property type="entry name" value="UbiA_prenylTrfase_CS"/>
</dbReference>
<dbReference type="OrthoDB" id="5211at2759"/>
<dbReference type="InterPro" id="IPR006369">
    <property type="entry name" value="Protohaem_IX_farnesylTrfase"/>
</dbReference>
<dbReference type="PROSITE" id="PS00943">
    <property type="entry name" value="UBIA"/>
    <property type="match status" value="1"/>
</dbReference>
<dbReference type="GO" id="GO:0031966">
    <property type="term" value="C:mitochondrial membrane"/>
    <property type="evidence" value="ECO:0007669"/>
    <property type="project" value="UniProtKB-SubCell"/>
</dbReference>
<dbReference type="PANTHER" id="PTHR43448:SF2">
    <property type="entry name" value="PROTOHEME IX FARNESYLTRANSFERASE, MITOCHONDRIAL"/>
    <property type="match status" value="1"/>
</dbReference>
<evidence type="ECO:0000256" key="4">
    <source>
        <dbReference type="ARBA" id="ARBA00022692"/>
    </source>
</evidence>
<dbReference type="EMBL" id="JAEVFJ010000026">
    <property type="protein sequence ID" value="KAH8094580.1"/>
    <property type="molecule type" value="Genomic_DNA"/>
</dbReference>
<dbReference type="Gene3D" id="1.10.357.140">
    <property type="entry name" value="UbiA prenyltransferase"/>
    <property type="match status" value="1"/>
</dbReference>
<keyword evidence="14" id="KW-1185">Reference proteome</keyword>
<dbReference type="EC" id="2.5.1.-" evidence="11"/>
<evidence type="ECO:0000256" key="10">
    <source>
        <dbReference type="ARBA" id="ARBA00030253"/>
    </source>
</evidence>
<evidence type="ECO:0000256" key="6">
    <source>
        <dbReference type="ARBA" id="ARBA00022989"/>
    </source>
</evidence>
<keyword evidence="3 11" id="KW-0808">Transferase</keyword>
<dbReference type="InterPro" id="IPR044878">
    <property type="entry name" value="UbiA_sf"/>
</dbReference>
<dbReference type="FunFam" id="1.10.357.140:FF:000004">
    <property type="entry name" value="Protoheme IX farnesyltransferase, mitochondrial"/>
    <property type="match status" value="1"/>
</dbReference>
<dbReference type="CDD" id="cd13957">
    <property type="entry name" value="PT_UbiA_Cox10"/>
    <property type="match status" value="1"/>
</dbReference>
<keyword evidence="6 12" id="KW-1133">Transmembrane helix</keyword>